<dbReference type="Pfam" id="PF02618">
    <property type="entry name" value="YceG"/>
    <property type="match status" value="1"/>
</dbReference>
<dbReference type="Gene3D" id="3.30.160.60">
    <property type="entry name" value="Classic Zinc Finger"/>
    <property type="match status" value="1"/>
</dbReference>
<dbReference type="RefSeq" id="WP_028792613.1">
    <property type="nucleotide sequence ID" value="NZ_FNBW01000005.1"/>
</dbReference>
<dbReference type="FunFam" id="3.30.160.60:FF:000242">
    <property type="entry name" value="Endolytic murein transglycosylase"/>
    <property type="match status" value="1"/>
</dbReference>
<sequence length="327" mass="35125">MGRWLLRLASLLLSAAVIAGFAGVWAWSEFTRPGPLAEETTVVIPRGSGMETIAHRLLEAGVIADPRILAIGAKITGQARRLKAGEFAFPAAVSPRGVLDILESGATVVRRVTVAEGLSSLQVVAVVNAAEGLEGEIEDVPLEGTLLPETYHYAYGDDRADIVARMRAEMDETVKALWENRAPDLPIASPQEAVILASIVEKETGVAEERPLVASVFVNRLNRGMRLQSDPTVAYGIAGGEGLDRPLTRADLKAENPYNTYVISGLPPGPIANPGPAAIAAVLRPAETDYLYFVADGSGGHAFSKTLAEHNRNVRAWRRHQREKRAE</sequence>
<evidence type="ECO:0000256" key="1">
    <source>
        <dbReference type="ARBA" id="ARBA00022475"/>
    </source>
</evidence>
<evidence type="ECO:0000256" key="6">
    <source>
        <dbReference type="ARBA" id="ARBA00023316"/>
    </source>
</evidence>
<keyword evidence="2 7" id="KW-0812">Transmembrane</keyword>
<evidence type="ECO:0000256" key="2">
    <source>
        <dbReference type="ARBA" id="ARBA00022692"/>
    </source>
</evidence>
<dbReference type="EC" id="4.2.2.29" evidence="7"/>
<evidence type="ECO:0000256" key="4">
    <source>
        <dbReference type="ARBA" id="ARBA00023136"/>
    </source>
</evidence>
<dbReference type="PANTHER" id="PTHR30518">
    <property type="entry name" value="ENDOLYTIC MUREIN TRANSGLYCOSYLASE"/>
    <property type="match status" value="1"/>
</dbReference>
<keyword evidence="3 7" id="KW-1133">Transmembrane helix</keyword>
<gene>
    <name evidence="7" type="primary">mltG</name>
    <name evidence="8" type="ORF">SAMN05660686_02069</name>
</gene>
<dbReference type="PANTHER" id="PTHR30518:SF2">
    <property type="entry name" value="ENDOLYTIC MUREIN TRANSGLYCOSYLASE"/>
    <property type="match status" value="1"/>
</dbReference>
<dbReference type="CDD" id="cd08010">
    <property type="entry name" value="MltG_like"/>
    <property type="match status" value="1"/>
</dbReference>
<comment type="caution">
    <text evidence="8">The sequence shown here is derived from an EMBL/GenBank/DDBJ whole genome shotgun (WGS) entry which is preliminary data.</text>
</comment>
<protein>
    <recommendedName>
        <fullName evidence="7">Endolytic murein transglycosylase</fullName>
        <ecNumber evidence="7">4.2.2.29</ecNumber>
    </recommendedName>
    <alternativeName>
        <fullName evidence="7">Peptidoglycan lytic transglycosylase</fullName>
    </alternativeName>
    <alternativeName>
        <fullName evidence="7">Peptidoglycan polymerization terminase</fullName>
    </alternativeName>
</protein>
<keyword evidence="1 7" id="KW-1003">Cell membrane</keyword>
<comment type="similarity">
    <text evidence="7">Belongs to the transglycosylase MltG family.</text>
</comment>
<dbReference type="HAMAP" id="MF_02065">
    <property type="entry name" value="MltG"/>
    <property type="match status" value="1"/>
</dbReference>
<evidence type="ECO:0000256" key="7">
    <source>
        <dbReference type="HAMAP-Rule" id="MF_02065"/>
    </source>
</evidence>
<dbReference type="OrthoDB" id="9814591at2"/>
<dbReference type="EMBL" id="FNBW01000005">
    <property type="protein sequence ID" value="SDF68770.1"/>
    <property type="molecule type" value="Genomic_DNA"/>
</dbReference>
<proteinExistence type="inferred from homology"/>
<keyword evidence="9" id="KW-1185">Reference proteome</keyword>
<dbReference type="GO" id="GO:0005886">
    <property type="term" value="C:plasma membrane"/>
    <property type="evidence" value="ECO:0007669"/>
    <property type="project" value="UniProtKB-UniRule"/>
</dbReference>
<reference evidence="8 9" key="1">
    <citation type="submission" date="2016-10" db="EMBL/GenBank/DDBJ databases">
        <authorList>
            <person name="Varghese N."/>
            <person name="Submissions S."/>
        </authorList>
    </citation>
    <scope>NUCLEOTIDE SEQUENCE [LARGE SCALE GENOMIC DNA]</scope>
    <source>
        <strain evidence="8 9">DSM 18839</strain>
    </source>
</reference>
<keyword evidence="4 7" id="KW-0472">Membrane</keyword>
<evidence type="ECO:0000256" key="3">
    <source>
        <dbReference type="ARBA" id="ARBA00022989"/>
    </source>
</evidence>
<comment type="catalytic activity">
    <reaction evidence="7">
        <text>a peptidoglycan chain = a peptidoglycan chain with N-acetyl-1,6-anhydromuramyl-[peptide] at the reducing end + a peptidoglycan chain with N-acetylglucosamine at the non-reducing end.</text>
        <dbReference type="EC" id="4.2.2.29"/>
    </reaction>
</comment>
<keyword evidence="5 7" id="KW-0456">Lyase</keyword>
<evidence type="ECO:0000313" key="9">
    <source>
        <dbReference type="Proteomes" id="UP000198615"/>
    </source>
</evidence>
<dbReference type="InterPro" id="IPR003770">
    <property type="entry name" value="MLTG-like"/>
</dbReference>
<dbReference type="Proteomes" id="UP000198615">
    <property type="component" value="Unassembled WGS sequence"/>
</dbReference>
<feature type="site" description="Important for catalytic activity" evidence="7">
    <location>
        <position position="203"/>
    </location>
</feature>
<dbReference type="NCBIfam" id="TIGR00247">
    <property type="entry name" value="endolytic transglycosylase MltG"/>
    <property type="match status" value="1"/>
</dbReference>
<accession>A0A8G2BJE3</accession>
<evidence type="ECO:0000256" key="5">
    <source>
        <dbReference type="ARBA" id="ARBA00023239"/>
    </source>
</evidence>
<keyword evidence="7" id="KW-0997">Cell inner membrane</keyword>
<organism evidence="8 9">
    <name type="scientific">Thalassobaculum litoreum DSM 18839</name>
    <dbReference type="NCBI Taxonomy" id="1123362"/>
    <lineage>
        <taxon>Bacteria</taxon>
        <taxon>Pseudomonadati</taxon>
        <taxon>Pseudomonadota</taxon>
        <taxon>Alphaproteobacteria</taxon>
        <taxon>Rhodospirillales</taxon>
        <taxon>Thalassobaculaceae</taxon>
        <taxon>Thalassobaculum</taxon>
    </lineage>
</organism>
<dbReference type="GO" id="GO:0009252">
    <property type="term" value="P:peptidoglycan biosynthetic process"/>
    <property type="evidence" value="ECO:0007669"/>
    <property type="project" value="UniProtKB-UniRule"/>
</dbReference>
<keyword evidence="6 7" id="KW-0961">Cell wall biogenesis/degradation</keyword>
<dbReference type="GO" id="GO:0008932">
    <property type="term" value="F:lytic endotransglycosylase activity"/>
    <property type="evidence" value="ECO:0007669"/>
    <property type="project" value="UniProtKB-UniRule"/>
</dbReference>
<dbReference type="GO" id="GO:0071555">
    <property type="term" value="P:cell wall organization"/>
    <property type="evidence" value="ECO:0007669"/>
    <property type="project" value="UniProtKB-KW"/>
</dbReference>
<evidence type="ECO:0000313" key="8">
    <source>
        <dbReference type="EMBL" id="SDF68770.1"/>
    </source>
</evidence>
<dbReference type="AlphaFoldDB" id="A0A8G2BJE3"/>
<comment type="function">
    <text evidence="7">Functions as a peptidoglycan terminase that cleaves nascent peptidoglycan strands endolytically to terminate their elongation.</text>
</comment>
<dbReference type="Gene3D" id="3.30.1490.480">
    <property type="entry name" value="Endolytic murein transglycosylase"/>
    <property type="match status" value="1"/>
</dbReference>
<name>A0A8G2BJE3_9PROT</name>